<sequence length="86" mass="9442">MKYPIAIECGDEATAWGAVVPDLPGCFSAGDSLDEAYANAEKAVAFWIGEALDRGEPVPTPKSLDEHFNGKRFERWLWAIISVEDV</sequence>
<dbReference type="Proteomes" id="UP001620461">
    <property type="component" value="Unassembled WGS sequence"/>
</dbReference>
<accession>A0ABW8JET0</accession>
<name>A0ABW8JET0_9GAMM</name>
<dbReference type="InterPro" id="IPR031807">
    <property type="entry name" value="HicB-like"/>
</dbReference>
<feature type="domain" description="HicB-like antitoxin of toxin-antitoxin system" evidence="1">
    <location>
        <begin position="3"/>
        <end position="84"/>
    </location>
</feature>
<comment type="caution">
    <text evidence="2">The sequence shown here is derived from an EMBL/GenBank/DDBJ whole genome shotgun (WGS) entry which is preliminary data.</text>
</comment>
<evidence type="ECO:0000313" key="3">
    <source>
        <dbReference type="Proteomes" id="UP001620461"/>
    </source>
</evidence>
<dbReference type="RefSeq" id="WP_404544242.1">
    <property type="nucleotide sequence ID" value="NZ_JADIKJ010000001.1"/>
</dbReference>
<proteinExistence type="predicted"/>
<dbReference type="PANTHER" id="PTHR34504">
    <property type="entry name" value="ANTITOXIN HICB"/>
    <property type="match status" value="1"/>
</dbReference>
<dbReference type="Pfam" id="PF15919">
    <property type="entry name" value="HicB_lk_antitox"/>
    <property type="match status" value="1"/>
</dbReference>
<dbReference type="PANTHER" id="PTHR34504:SF2">
    <property type="entry name" value="UPF0150 PROTEIN SSL0259"/>
    <property type="match status" value="1"/>
</dbReference>
<dbReference type="InterPro" id="IPR051404">
    <property type="entry name" value="TA_system_antitoxin"/>
</dbReference>
<dbReference type="SUPFAM" id="SSF143100">
    <property type="entry name" value="TTHA1013/TTHA0281-like"/>
    <property type="match status" value="1"/>
</dbReference>
<dbReference type="Gene3D" id="3.30.160.250">
    <property type="match status" value="1"/>
</dbReference>
<organism evidence="2 3">
    <name type="scientific">Dyella jejuensis</name>
    <dbReference type="NCBI Taxonomy" id="1432009"/>
    <lineage>
        <taxon>Bacteria</taxon>
        <taxon>Pseudomonadati</taxon>
        <taxon>Pseudomonadota</taxon>
        <taxon>Gammaproteobacteria</taxon>
        <taxon>Lysobacterales</taxon>
        <taxon>Rhodanobacteraceae</taxon>
        <taxon>Dyella</taxon>
    </lineage>
</organism>
<dbReference type="EMBL" id="JADIKJ010000001">
    <property type="protein sequence ID" value="MFK2898989.1"/>
    <property type="molecule type" value="Genomic_DNA"/>
</dbReference>
<evidence type="ECO:0000259" key="1">
    <source>
        <dbReference type="Pfam" id="PF15919"/>
    </source>
</evidence>
<protein>
    <submittedName>
        <fullName evidence="2">Type II toxin-antitoxin system HicB family antitoxin</fullName>
    </submittedName>
</protein>
<keyword evidence="3" id="KW-1185">Reference proteome</keyword>
<evidence type="ECO:0000313" key="2">
    <source>
        <dbReference type="EMBL" id="MFK2898989.1"/>
    </source>
</evidence>
<gene>
    <name evidence="2" type="ORF">ISP15_01385</name>
</gene>
<dbReference type="InterPro" id="IPR035069">
    <property type="entry name" value="TTHA1013/TTHA0281-like"/>
</dbReference>
<reference evidence="2 3" key="1">
    <citation type="submission" date="2020-10" db="EMBL/GenBank/DDBJ databases">
        <title>Phylogeny of dyella-like bacteria.</title>
        <authorList>
            <person name="Fu J."/>
        </authorList>
    </citation>
    <scope>NUCLEOTIDE SEQUENCE [LARGE SCALE GENOMIC DNA]</scope>
    <source>
        <strain evidence="2 3">JP1</strain>
    </source>
</reference>